<dbReference type="PANTHER" id="PTHR45224:SF5">
    <property type="entry name" value="OS02G0311800 PROTEIN"/>
    <property type="match status" value="1"/>
</dbReference>
<name>A0A6G1FC83_9ORYZ</name>
<dbReference type="EMBL" id="SPHZ02000001">
    <property type="protein sequence ID" value="KAF0934443.1"/>
    <property type="molecule type" value="Genomic_DNA"/>
</dbReference>
<dbReference type="PANTHER" id="PTHR45224">
    <property type="entry name" value="OS01G0527900 PROTEIN-RELATED"/>
    <property type="match status" value="1"/>
</dbReference>
<dbReference type="AlphaFoldDB" id="A0A6G1FC83"/>
<organism evidence="3 4">
    <name type="scientific">Oryza meyeriana var. granulata</name>
    <dbReference type="NCBI Taxonomy" id="110450"/>
    <lineage>
        <taxon>Eukaryota</taxon>
        <taxon>Viridiplantae</taxon>
        <taxon>Streptophyta</taxon>
        <taxon>Embryophyta</taxon>
        <taxon>Tracheophyta</taxon>
        <taxon>Spermatophyta</taxon>
        <taxon>Magnoliopsida</taxon>
        <taxon>Liliopsida</taxon>
        <taxon>Poales</taxon>
        <taxon>Poaceae</taxon>
        <taxon>BOP clade</taxon>
        <taxon>Oryzoideae</taxon>
        <taxon>Oryzeae</taxon>
        <taxon>Oryzinae</taxon>
        <taxon>Oryza</taxon>
        <taxon>Oryza meyeriana</taxon>
    </lineage>
</organism>
<evidence type="ECO:0000313" key="4">
    <source>
        <dbReference type="Proteomes" id="UP000479710"/>
    </source>
</evidence>
<keyword evidence="4" id="KW-1185">Reference proteome</keyword>
<evidence type="ECO:0000313" key="3">
    <source>
        <dbReference type="EMBL" id="KAF0934443.1"/>
    </source>
</evidence>
<feature type="domain" description="No apical meristem-associated C-terminal" evidence="2">
    <location>
        <begin position="21"/>
        <end position="126"/>
    </location>
</feature>
<dbReference type="OrthoDB" id="687262at2759"/>
<feature type="compositionally biased region" description="Basic and acidic residues" evidence="1">
    <location>
        <begin position="77"/>
        <end position="88"/>
    </location>
</feature>
<dbReference type="InterPro" id="IPR029466">
    <property type="entry name" value="NAM-associated_C"/>
</dbReference>
<gene>
    <name evidence="3" type="ORF">E2562_025527</name>
</gene>
<feature type="region of interest" description="Disordered" evidence="1">
    <location>
        <begin position="43"/>
        <end position="92"/>
    </location>
</feature>
<accession>A0A6G1FC83</accession>
<protein>
    <recommendedName>
        <fullName evidence="2">No apical meristem-associated C-terminal domain-containing protein</fullName>
    </recommendedName>
</protein>
<dbReference type="Pfam" id="PF14303">
    <property type="entry name" value="NAM-associated"/>
    <property type="match status" value="1"/>
</dbReference>
<evidence type="ECO:0000259" key="2">
    <source>
        <dbReference type="Pfam" id="PF14303"/>
    </source>
</evidence>
<evidence type="ECO:0000256" key="1">
    <source>
        <dbReference type="SAM" id="MobiDB-lite"/>
    </source>
</evidence>
<proteinExistence type="predicted"/>
<sequence length="133" mass="15114">MSDDQKMDQALQLYASEHSDKPFALLHVWRILRHEKKWSAYVKKQGKEKDKSSTPNPADVVNVDDASKQRPTGHKKAKDERNGKKKEPVASAAITEKLNKFIEASTKAEKMAEVQQSLANKKLEVAKEQRLKC</sequence>
<dbReference type="Proteomes" id="UP000479710">
    <property type="component" value="Unassembled WGS sequence"/>
</dbReference>
<reference evidence="3 4" key="1">
    <citation type="submission" date="2019-11" db="EMBL/GenBank/DDBJ databases">
        <title>Whole genome sequence of Oryza granulata.</title>
        <authorList>
            <person name="Li W."/>
        </authorList>
    </citation>
    <scope>NUCLEOTIDE SEQUENCE [LARGE SCALE GENOMIC DNA]</scope>
    <source>
        <strain evidence="4">cv. Menghai</strain>
        <tissue evidence="3">Leaf</tissue>
    </source>
</reference>
<comment type="caution">
    <text evidence="3">The sequence shown here is derived from an EMBL/GenBank/DDBJ whole genome shotgun (WGS) entry which is preliminary data.</text>
</comment>